<proteinExistence type="predicted"/>
<protein>
    <recommendedName>
        <fullName evidence="3">Dihydrofolate reductase</fullName>
    </recommendedName>
</protein>
<organism evidence="1 2">
    <name type="scientific">Algibacter agarivorans</name>
    <dbReference type="NCBI Taxonomy" id="1109741"/>
    <lineage>
        <taxon>Bacteria</taxon>
        <taxon>Pseudomonadati</taxon>
        <taxon>Bacteroidota</taxon>
        <taxon>Flavobacteriia</taxon>
        <taxon>Flavobacteriales</taxon>
        <taxon>Flavobacteriaceae</taxon>
        <taxon>Algibacter</taxon>
    </lineage>
</organism>
<evidence type="ECO:0000313" key="2">
    <source>
        <dbReference type="Proteomes" id="UP001501302"/>
    </source>
</evidence>
<dbReference type="EMBL" id="BAABJJ010000014">
    <property type="protein sequence ID" value="GAA4942305.1"/>
    <property type="molecule type" value="Genomic_DNA"/>
</dbReference>
<evidence type="ECO:0000313" key="1">
    <source>
        <dbReference type="EMBL" id="GAA4942305.1"/>
    </source>
</evidence>
<dbReference type="Proteomes" id="UP001501302">
    <property type="component" value="Unassembled WGS sequence"/>
</dbReference>
<evidence type="ECO:0008006" key="3">
    <source>
        <dbReference type="Google" id="ProtNLM"/>
    </source>
</evidence>
<accession>A0ABP9GJM1</accession>
<reference evidence="2" key="1">
    <citation type="journal article" date="2019" name="Int. J. Syst. Evol. Microbiol.">
        <title>The Global Catalogue of Microorganisms (GCM) 10K type strain sequencing project: providing services to taxonomists for standard genome sequencing and annotation.</title>
        <authorList>
            <consortium name="The Broad Institute Genomics Platform"/>
            <consortium name="The Broad Institute Genome Sequencing Center for Infectious Disease"/>
            <person name="Wu L."/>
            <person name="Ma J."/>
        </authorList>
    </citation>
    <scope>NUCLEOTIDE SEQUENCE [LARGE SCALE GENOMIC DNA]</scope>
    <source>
        <strain evidence="2">JCM 18285</strain>
    </source>
</reference>
<sequence>MIIVISCSGSKNGGNLVYKNNEITFTSSPDKEKTNNFKPDSEIPNENRTWREYVNSQENEILLESYKLYKPKIYSSLYEKYESNLFILSAGWGIINSEFKIPKYDITFSKKAEQNSQRKKTDFFIDFNHLEKVNPNEKIVFLGGADYLKLFYNLTKDLPNEKIIFYKKKNIYSDLPFLKNESSFKLIKYETKASTNWHYGCAKGLLADKIKL</sequence>
<comment type="caution">
    <text evidence="1">The sequence shown here is derived from an EMBL/GenBank/DDBJ whole genome shotgun (WGS) entry which is preliminary data.</text>
</comment>
<gene>
    <name evidence="1" type="ORF">GCM10023314_14280</name>
</gene>
<name>A0ABP9GJM1_9FLAO</name>
<keyword evidence="2" id="KW-1185">Reference proteome</keyword>
<dbReference type="RefSeq" id="WP_345191084.1">
    <property type="nucleotide sequence ID" value="NZ_BAABJJ010000014.1"/>
</dbReference>